<dbReference type="InterPro" id="IPR007630">
    <property type="entry name" value="RNA_pol_sigma70_r4"/>
</dbReference>
<sequence length="141" mass="16180">MTAKQYLRQAYRLNDLIQSDLEEIEQLKALSTSISSPNLSGMPHSASRPTEAPFAKCIAKIIDLEAIINVEIDRFVDLKKEVRETINTVQSPNERLVLKLRYIEFLKWEVVASKMDLSLKQVHRIHSDALKNIKIPYSDTN</sequence>
<accession>A0A645B9N3</accession>
<dbReference type="Gene3D" id="1.20.140.160">
    <property type="match status" value="1"/>
</dbReference>
<comment type="caution">
    <text evidence="2">The sequence shown here is derived from an EMBL/GenBank/DDBJ whole genome shotgun (WGS) entry which is preliminary data.</text>
</comment>
<dbReference type="GO" id="GO:0006352">
    <property type="term" value="P:DNA-templated transcription initiation"/>
    <property type="evidence" value="ECO:0007669"/>
    <property type="project" value="InterPro"/>
</dbReference>
<dbReference type="SUPFAM" id="SSF88659">
    <property type="entry name" value="Sigma3 and sigma4 domains of RNA polymerase sigma factors"/>
    <property type="match status" value="1"/>
</dbReference>
<dbReference type="AlphaFoldDB" id="A0A645B9N3"/>
<feature type="domain" description="RNA polymerase sigma-70 region 4" evidence="1">
    <location>
        <begin position="91"/>
        <end position="134"/>
    </location>
</feature>
<evidence type="ECO:0000313" key="2">
    <source>
        <dbReference type="EMBL" id="MPM62189.1"/>
    </source>
</evidence>
<organism evidence="2">
    <name type="scientific">bioreactor metagenome</name>
    <dbReference type="NCBI Taxonomy" id="1076179"/>
    <lineage>
        <taxon>unclassified sequences</taxon>
        <taxon>metagenomes</taxon>
        <taxon>ecological metagenomes</taxon>
    </lineage>
</organism>
<protein>
    <recommendedName>
        <fullName evidence="1">RNA polymerase sigma-70 region 4 domain-containing protein</fullName>
    </recommendedName>
</protein>
<dbReference type="Pfam" id="PF04545">
    <property type="entry name" value="Sigma70_r4"/>
    <property type="match status" value="1"/>
</dbReference>
<evidence type="ECO:0000259" key="1">
    <source>
        <dbReference type="Pfam" id="PF04545"/>
    </source>
</evidence>
<dbReference type="InterPro" id="IPR013324">
    <property type="entry name" value="RNA_pol_sigma_r3/r4-like"/>
</dbReference>
<proteinExistence type="predicted"/>
<dbReference type="GO" id="GO:0003700">
    <property type="term" value="F:DNA-binding transcription factor activity"/>
    <property type="evidence" value="ECO:0007669"/>
    <property type="project" value="InterPro"/>
</dbReference>
<name>A0A645B9N3_9ZZZZ</name>
<reference evidence="2" key="1">
    <citation type="submission" date="2019-08" db="EMBL/GenBank/DDBJ databases">
        <authorList>
            <person name="Kucharzyk K."/>
            <person name="Murdoch R.W."/>
            <person name="Higgins S."/>
            <person name="Loffler F."/>
        </authorList>
    </citation>
    <scope>NUCLEOTIDE SEQUENCE</scope>
</reference>
<gene>
    <name evidence="2" type="ORF">SDC9_109055</name>
</gene>
<dbReference type="EMBL" id="VSSQ01018736">
    <property type="protein sequence ID" value="MPM62189.1"/>
    <property type="molecule type" value="Genomic_DNA"/>
</dbReference>